<evidence type="ECO:0000256" key="6">
    <source>
        <dbReference type="ARBA" id="ARBA00022840"/>
    </source>
</evidence>
<dbReference type="InterPro" id="IPR027413">
    <property type="entry name" value="GROEL-like_equatorial_sf"/>
</dbReference>
<dbReference type="InterPro" id="IPR002423">
    <property type="entry name" value="Cpn60/GroEL/TCP-1"/>
</dbReference>
<reference evidence="11" key="1">
    <citation type="submission" date="2014-11" db="EMBL/GenBank/DDBJ databases">
        <authorList>
            <person name="Otto D Thomas"/>
            <person name="Naeem Raeece"/>
        </authorList>
    </citation>
    <scope>NUCLEOTIDE SEQUENCE</scope>
</reference>
<dbReference type="FunFam" id="3.50.7.10:FF:000010">
    <property type="entry name" value="T-complex protein 1 subunit delta"/>
    <property type="match status" value="1"/>
</dbReference>
<dbReference type="InterPro" id="IPR054827">
    <property type="entry name" value="thermosome_alpha"/>
</dbReference>
<dbReference type="GO" id="GO:0051082">
    <property type="term" value="F:unfolded protein binding"/>
    <property type="evidence" value="ECO:0007669"/>
    <property type="project" value="InterPro"/>
</dbReference>
<name>A0A0G4G287_9ALVE</name>
<dbReference type="PROSITE" id="PS00995">
    <property type="entry name" value="TCP1_3"/>
    <property type="match status" value="1"/>
</dbReference>
<dbReference type="GO" id="GO:0016887">
    <property type="term" value="F:ATP hydrolysis activity"/>
    <property type="evidence" value="ECO:0007669"/>
    <property type="project" value="InterPro"/>
</dbReference>
<dbReference type="Pfam" id="PF00118">
    <property type="entry name" value="Cpn60_TCP1"/>
    <property type="match status" value="1"/>
</dbReference>
<dbReference type="InterPro" id="IPR053374">
    <property type="entry name" value="TCP-1_chaperonin"/>
</dbReference>
<accession>A0A0G4G287</accession>
<dbReference type="EMBL" id="CDMZ01000807">
    <property type="protein sequence ID" value="CEM21862.1"/>
    <property type="molecule type" value="Genomic_DNA"/>
</dbReference>
<evidence type="ECO:0000256" key="1">
    <source>
        <dbReference type="ARBA" id="ARBA00004496"/>
    </source>
</evidence>
<dbReference type="NCBIfam" id="TIGR02342">
    <property type="entry name" value="chap_CCT_delta"/>
    <property type="match status" value="1"/>
</dbReference>
<dbReference type="SUPFAM" id="SSF52029">
    <property type="entry name" value="GroEL apical domain-like"/>
    <property type="match status" value="1"/>
</dbReference>
<dbReference type="InterPro" id="IPR012717">
    <property type="entry name" value="Chap_CCT_delta"/>
</dbReference>
<dbReference type="PROSITE" id="PS00751">
    <property type="entry name" value="TCP1_2"/>
    <property type="match status" value="1"/>
</dbReference>
<dbReference type="Gene3D" id="3.30.260.10">
    <property type="entry name" value="TCP-1-like chaperonin intermediate domain"/>
    <property type="match status" value="1"/>
</dbReference>
<keyword evidence="5 8" id="KW-0547">Nucleotide-binding</keyword>
<dbReference type="GO" id="GO:0005737">
    <property type="term" value="C:cytoplasm"/>
    <property type="evidence" value="ECO:0007669"/>
    <property type="project" value="UniProtKB-SubCell"/>
</dbReference>
<evidence type="ECO:0000256" key="10">
    <source>
        <dbReference type="SAM" id="MobiDB-lite"/>
    </source>
</evidence>
<dbReference type="NCBIfam" id="NF041082">
    <property type="entry name" value="thermosome_alpha"/>
    <property type="match status" value="1"/>
</dbReference>
<dbReference type="InterPro" id="IPR027410">
    <property type="entry name" value="TCP-1-like_intermed_sf"/>
</dbReference>
<proteinExistence type="inferred from homology"/>
<feature type="region of interest" description="Disordered" evidence="10">
    <location>
        <begin position="1"/>
        <end position="22"/>
    </location>
</feature>
<dbReference type="GO" id="GO:0005524">
    <property type="term" value="F:ATP binding"/>
    <property type="evidence" value="ECO:0007669"/>
    <property type="project" value="UniProtKB-KW"/>
</dbReference>
<dbReference type="PhylomeDB" id="A0A0G4G287"/>
<evidence type="ECO:0000256" key="4">
    <source>
        <dbReference type="ARBA" id="ARBA00022490"/>
    </source>
</evidence>
<organism evidence="11">
    <name type="scientific">Chromera velia CCMP2878</name>
    <dbReference type="NCBI Taxonomy" id="1169474"/>
    <lineage>
        <taxon>Eukaryota</taxon>
        <taxon>Sar</taxon>
        <taxon>Alveolata</taxon>
        <taxon>Colpodellida</taxon>
        <taxon>Chromeraceae</taxon>
        <taxon>Chromera</taxon>
    </lineage>
</organism>
<evidence type="ECO:0000256" key="5">
    <source>
        <dbReference type="ARBA" id="ARBA00022741"/>
    </source>
</evidence>
<dbReference type="InterPro" id="IPR002194">
    <property type="entry name" value="Chaperonin_TCP-1_CS"/>
</dbReference>
<keyword evidence="7 8" id="KW-0143">Chaperone</keyword>
<dbReference type="VEuPathDB" id="CryptoDB:Cvel_19760"/>
<evidence type="ECO:0000256" key="7">
    <source>
        <dbReference type="ARBA" id="ARBA00023186"/>
    </source>
</evidence>
<sequence>MAPPASAPKAKGGETLNRNEKSADIRHRNIVAAIGVADSVRTSLGPKGMDKMIQDGKGGTIITNDGATILKQMSVVHPTAKMLVELSKAQDIEAGDGTTSVVVLAGSLLNVCQTLLDKGIHPQVISEAFLASAAKAKEILKGMAKKVDLADRDSLIDNAATSLSSKVVAQSSDMLAPLAVDAVMKVYDPARPGEVDLNDIRVVKKGGATVEDTELVDGLVFVNQRVAKGASGPTRVENAKVGLIQFCLSPPKTNLENNIEIRDYQAMDRLLREERQLMIKMVKQIQKTGCNVLLVQKSILRDALSDLALDLLAKAKIMVIKDIERDDIEFISRALLCEPVSSLELFSAEKLGSCGVVREEEAGGGGRIVRVEGVKGKRAVTVLCRASNNLILDETERSLHDALCVVRSLVKLQYVIQGAGVPEMELSCQLSKWGRSLPGVESICARAFAEALEVVPYTLAENAGLDPLQIVTELRARHEGGHMYDGINVKKGKISDMSKENVVQPLLVTQSAIQLATETVMMIMKIDDIVSGQGTSISLSFSLPPTLSLSSCSLASMLFLSDGLPLALLDPGLDPTS</sequence>
<dbReference type="Gene3D" id="3.50.7.10">
    <property type="entry name" value="GroEL"/>
    <property type="match status" value="1"/>
</dbReference>
<dbReference type="GO" id="GO:0140662">
    <property type="term" value="F:ATP-dependent protein folding chaperone"/>
    <property type="evidence" value="ECO:0007669"/>
    <property type="project" value="InterPro"/>
</dbReference>
<dbReference type="AlphaFoldDB" id="A0A0G4G287"/>
<dbReference type="PROSITE" id="PS00750">
    <property type="entry name" value="TCP1_1"/>
    <property type="match status" value="1"/>
</dbReference>
<gene>
    <name evidence="11" type="ORF">Cvel_19760</name>
</gene>
<dbReference type="SUPFAM" id="SSF54849">
    <property type="entry name" value="GroEL-intermediate domain like"/>
    <property type="match status" value="1"/>
</dbReference>
<dbReference type="CDD" id="cd03338">
    <property type="entry name" value="TCP1_delta"/>
    <property type="match status" value="1"/>
</dbReference>
<dbReference type="InterPro" id="IPR017998">
    <property type="entry name" value="Chaperone_TCP-1"/>
</dbReference>
<evidence type="ECO:0000256" key="8">
    <source>
        <dbReference type="RuleBase" id="RU004187"/>
    </source>
</evidence>
<evidence type="ECO:0000313" key="11">
    <source>
        <dbReference type="EMBL" id="CEM21862.1"/>
    </source>
</evidence>
<keyword evidence="6 8" id="KW-0067">ATP-binding</keyword>
<dbReference type="Gene3D" id="1.10.560.10">
    <property type="entry name" value="GroEL-like equatorial domain"/>
    <property type="match status" value="1"/>
</dbReference>
<comment type="subcellular location">
    <subcellularLocation>
        <location evidence="1">Cytoplasm</location>
    </subcellularLocation>
</comment>
<comment type="similarity">
    <text evidence="2 8">Belongs to the TCP-1 chaperonin family.</text>
</comment>
<dbReference type="InterPro" id="IPR027409">
    <property type="entry name" value="GroEL-like_apical_dom_sf"/>
</dbReference>
<dbReference type="PANTHER" id="PTHR11353">
    <property type="entry name" value="CHAPERONIN"/>
    <property type="match status" value="1"/>
</dbReference>
<dbReference type="PRINTS" id="PR00304">
    <property type="entry name" value="TCOMPLEXTCP1"/>
</dbReference>
<protein>
    <recommendedName>
        <fullName evidence="3 9">T-complex protein 1 subunit delta</fullName>
    </recommendedName>
</protein>
<evidence type="ECO:0000256" key="9">
    <source>
        <dbReference type="RuleBase" id="RU004192"/>
    </source>
</evidence>
<evidence type="ECO:0000256" key="2">
    <source>
        <dbReference type="ARBA" id="ARBA00008020"/>
    </source>
</evidence>
<evidence type="ECO:0000256" key="3">
    <source>
        <dbReference type="ARBA" id="ARBA00016107"/>
    </source>
</evidence>
<dbReference type="NCBIfam" id="NF041083">
    <property type="entry name" value="thermosome_beta"/>
    <property type="match status" value="1"/>
</dbReference>
<keyword evidence="4" id="KW-0963">Cytoplasm</keyword>
<dbReference type="SUPFAM" id="SSF48592">
    <property type="entry name" value="GroEL equatorial domain-like"/>
    <property type="match status" value="1"/>
</dbReference>